<reference evidence="2" key="2">
    <citation type="submission" date="2019-06" db="EMBL/GenBank/DDBJ databases">
        <title>Co-occurence of chitin degradation, pigmentation and bioactivity in marine Pseudoalteromonas.</title>
        <authorList>
            <person name="Sonnenschein E.C."/>
            <person name="Bech P.K."/>
        </authorList>
    </citation>
    <scope>NUCLEOTIDE SEQUENCE [LARGE SCALE GENOMIC DNA]</scope>
    <source>
        <strain evidence="2">S1607</strain>
    </source>
</reference>
<dbReference type="RefSeq" id="WP_045962899.1">
    <property type="nucleotide sequence ID" value="NZ_JXXW01000017.1"/>
</dbReference>
<protein>
    <submittedName>
        <fullName evidence="1">Uncharacterized protein</fullName>
    </submittedName>
</protein>
<gene>
    <name evidence="1" type="ORF">CWB74_08920</name>
</gene>
<comment type="caution">
    <text evidence="1">The sequence shown here is derived from an EMBL/GenBank/DDBJ whole genome shotgun (WGS) entry which is preliminary data.</text>
</comment>
<sequence>MSDKFVVFDEEHVWGCGDTEAEALEEAKTWYENADNNFEVNYSNGNLVLASCNEDLVTFIERNSGNGVRLTKNKQGEAIMLSEINKDVRH</sequence>
<proteinExistence type="predicted"/>
<dbReference type="EMBL" id="PNEL01000021">
    <property type="protein sequence ID" value="TMN78371.1"/>
    <property type="molecule type" value="Genomic_DNA"/>
</dbReference>
<evidence type="ECO:0000313" key="2">
    <source>
        <dbReference type="Proteomes" id="UP000305423"/>
    </source>
</evidence>
<organism evidence="1 2">
    <name type="scientific">Pseudoalteromonas piscicida</name>
    <dbReference type="NCBI Taxonomy" id="43662"/>
    <lineage>
        <taxon>Bacteria</taxon>
        <taxon>Pseudomonadati</taxon>
        <taxon>Pseudomonadota</taxon>
        <taxon>Gammaproteobacteria</taxon>
        <taxon>Alteromonadales</taxon>
        <taxon>Pseudoalteromonadaceae</taxon>
        <taxon>Pseudoalteromonas</taxon>
    </lineage>
</organism>
<name>A0AAQ2EUY9_PSEO7</name>
<dbReference type="AlphaFoldDB" id="A0AAQ2EUY9"/>
<dbReference type="Proteomes" id="UP000305423">
    <property type="component" value="Unassembled WGS sequence"/>
</dbReference>
<evidence type="ECO:0000313" key="1">
    <source>
        <dbReference type="EMBL" id="TMN78371.1"/>
    </source>
</evidence>
<reference evidence="1 2" key="1">
    <citation type="submission" date="2017-12" db="EMBL/GenBank/DDBJ databases">
        <authorList>
            <person name="Paulsen S."/>
            <person name="Gram L.K."/>
        </authorList>
    </citation>
    <scope>NUCLEOTIDE SEQUENCE [LARGE SCALE GENOMIC DNA]</scope>
    <source>
        <strain evidence="1 2">S1607</strain>
    </source>
</reference>
<accession>A0AAQ2EUY9</accession>